<dbReference type="PANTHER" id="PTHR14379:SF3">
    <property type="entry name" value="MEIOSIS REGULATOR AND MRNA STABILITY FACTOR 1"/>
    <property type="match status" value="1"/>
</dbReference>
<dbReference type="PANTHER" id="PTHR14379">
    <property type="entry name" value="LIMKAIN B LKAP"/>
    <property type="match status" value="1"/>
</dbReference>
<dbReference type="InterPro" id="IPR021139">
    <property type="entry name" value="NYN"/>
</dbReference>
<evidence type="ECO:0000313" key="3">
    <source>
        <dbReference type="Proteomes" id="UP000724874"/>
    </source>
</evidence>
<organism evidence="2 3">
    <name type="scientific">Gymnopilus junonius</name>
    <name type="common">Spectacular rustgill mushroom</name>
    <name type="synonym">Gymnopilus spectabilis subsp. junonius</name>
    <dbReference type="NCBI Taxonomy" id="109634"/>
    <lineage>
        <taxon>Eukaryota</taxon>
        <taxon>Fungi</taxon>
        <taxon>Dikarya</taxon>
        <taxon>Basidiomycota</taxon>
        <taxon>Agaricomycotina</taxon>
        <taxon>Agaricomycetes</taxon>
        <taxon>Agaricomycetidae</taxon>
        <taxon>Agaricales</taxon>
        <taxon>Agaricineae</taxon>
        <taxon>Hymenogastraceae</taxon>
        <taxon>Gymnopilus</taxon>
    </lineage>
</organism>
<dbReference type="GO" id="GO:0004540">
    <property type="term" value="F:RNA nuclease activity"/>
    <property type="evidence" value="ECO:0007669"/>
    <property type="project" value="InterPro"/>
</dbReference>
<dbReference type="Gene3D" id="3.40.50.1010">
    <property type="entry name" value="5'-nuclease"/>
    <property type="match status" value="1"/>
</dbReference>
<proteinExistence type="predicted"/>
<protein>
    <submittedName>
        <fullName evidence="2">NYN domain-containing protein</fullName>
    </submittedName>
</protein>
<dbReference type="InterPro" id="IPR024768">
    <property type="entry name" value="Marf1"/>
</dbReference>
<gene>
    <name evidence="2" type="ORF">CPB84DRAFT_1782825</name>
</gene>
<accession>A0A9P5NKU9</accession>
<dbReference type="GO" id="GO:0010468">
    <property type="term" value="P:regulation of gene expression"/>
    <property type="evidence" value="ECO:0007669"/>
    <property type="project" value="InterPro"/>
</dbReference>
<dbReference type="Pfam" id="PF01936">
    <property type="entry name" value="NYN"/>
    <property type="match status" value="1"/>
</dbReference>
<dbReference type="CDD" id="cd10910">
    <property type="entry name" value="PIN_limkain_b1_N_like"/>
    <property type="match status" value="1"/>
</dbReference>
<reference evidence="2" key="1">
    <citation type="submission" date="2020-11" db="EMBL/GenBank/DDBJ databases">
        <authorList>
            <consortium name="DOE Joint Genome Institute"/>
            <person name="Ahrendt S."/>
            <person name="Riley R."/>
            <person name="Andreopoulos W."/>
            <person name="LaButti K."/>
            <person name="Pangilinan J."/>
            <person name="Ruiz-duenas F.J."/>
            <person name="Barrasa J.M."/>
            <person name="Sanchez-Garcia M."/>
            <person name="Camarero S."/>
            <person name="Miyauchi S."/>
            <person name="Serrano A."/>
            <person name="Linde D."/>
            <person name="Babiker R."/>
            <person name="Drula E."/>
            <person name="Ayuso-Fernandez I."/>
            <person name="Pacheco R."/>
            <person name="Padilla G."/>
            <person name="Ferreira P."/>
            <person name="Barriuso J."/>
            <person name="Kellner H."/>
            <person name="Castanera R."/>
            <person name="Alfaro M."/>
            <person name="Ramirez L."/>
            <person name="Pisabarro A.G."/>
            <person name="Kuo A."/>
            <person name="Tritt A."/>
            <person name="Lipzen A."/>
            <person name="He G."/>
            <person name="Yan M."/>
            <person name="Ng V."/>
            <person name="Cullen D."/>
            <person name="Martin F."/>
            <person name="Rosso M.-N."/>
            <person name="Henrissat B."/>
            <person name="Hibbett D."/>
            <person name="Martinez A.T."/>
            <person name="Grigoriev I.V."/>
        </authorList>
    </citation>
    <scope>NUCLEOTIDE SEQUENCE</scope>
    <source>
        <strain evidence="2">AH 44721</strain>
    </source>
</reference>
<evidence type="ECO:0000313" key="2">
    <source>
        <dbReference type="EMBL" id="KAF8894334.1"/>
    </source>
</evidence>
<comment type="caution">
    <text evidence="2">The sequence shown here is derived from an EMBL/GenBank/DDBJ whole genome shotgun (WGS) entry which is preliminary data.</text>
</comment>
<name>A0A9P5NKU9_GYMJU</name>
<dbReference type="EMBL" id="JADNYJ010000064">
    <property type="protein sequence ID" value="KAF8894334.1"/>
    <property type="molecule type" value="Genomic_DNA"/>
</dbReference>
<dbReference type="GO" id="GO:1905762">
    <property type="term" value="F:CCR4-NOT complex binding"/>
    <property type="evidence" value="ECO:0007669"/>
    <property type="project" value="TreeGrafter"/>
</dbReference>
<keyword evidence="3" id="KW-1185">Reference proteome</keyword>
<feature type="domain" description="NYN" evidence="1">
    <location>
        <begin position="7"/>
        <end position="143"/>
    </location>
</feature>
<dbReference type="OrthoDB" id="549353at2759"/>
<dbReference type="Proteomes" id="UP000724874">
    <property type="component" value="Unassembled WGS sequence"/>
</dbReference>
<dbReference type="AlphaFoldDB" id="A0A9P5NKU9"/>
<sequence length="468" mass="50684">MNGSAGVSIFWDCENCHVPSNTSGYTVVDKICSLAREYGSIKSFKAYLEISDQVQKSLTLRSELQSSGVTLIDCPHNGRKDVADKMIMVDMLAHAMDTPAHLTTMILITGDRDFAYPMSILKLRNYRVVLVTLSNAHISLTAQASVCLEWNKHILNAAQEASQTNDLSYGQGRGNIDYDEDIVFLQDSRKATGSRVLTPTAGDFCASSDRGLRVQNDTIKQSHRHQPRDGQTIVGIPISCPVVARQPVIVDASTEGTQRSLTKFRKLATVSLQGKQSTEGPFTDEAISIAIGKGHHSRPAIISACDKHAYVEKEEIIVHTSALCENPIQKFCTLCEESLFRKSSSTAPLAAVDLTSGFTKQTVSATPTSNATIQAGSLPFSTTRKNIASSATCSAPGLALKSAIVPAVPTNFKFCRRPLRSIVGAEIGKNGSTYEKAGVKKFGQLDRTGGKDGDAWIRLKPAWYHASI</sequence>
<evidence type="ECO:0000259" key="1">
    <source>
        <dbReference type="Pfam" id="PF01936"/>
    </source>
</evidence>
<dbReference type="GO" id="GO:0005777">
    <property type="term" value="C:peroxisome"/>
    <property type="evidence" value="ECO:0007669"/>
    <property type="project" value="InterPro"/>
</dbReference>